<dbReference type="GO" id="GO:0003964">
    <property type="term" value="F:RNA-directed DNA polymerase activity"/>
    <property type="evidence" value="ECO:0007669"/>
    <property type="project" value="UniProtKB-KW"/>
</dbReference>
<feature type="region of interest" description="Disordered" evidence="1">
    <location>
        <begin position="77"/>
        <end position="118"/>
    </location>
</feature>
<accession>A0AAV3ZZB8</accession>
<reference evidence="2 3" key="1">
    <citation type="journal article" date="2021" name="Elife">
        <title>Chloroplast acquisition without the gene transfer in kleptoplastic sea slugs, Plakobranchus ocellatus.</title>
        <authorList>
            <person name="Maeda T."/>
            <person name="Takahashi S."/>
            <person name="Yoshida T."/>
            <person name="Shimamura S."/>
            <person name="Takaki Y."/>
            <person name="Nagai Y."/>
            <person name="Toyoda A."/>
            <person name="Suzuki Y."/>
            <person name="Arimoto A."/>
            <person name="Ishii H."/>
            <person name="Satoh N."/>
            <person name="Nishiyama T."/>
            <person name="Hasebe M."/>
            <person name="Maruyama T."/>
            <person name="Minagawa J."/>
            <person name="Obokata J."/>
            <person name="Shigenobu S."/>
        </authorList>
    </citation>
    <scope>NUCLEOTIDE SEQUENCE [LARGE SCALE GENOMIC DNA]</scope>
</reference>
<comment type="caution">
    <text evidence="2">The sequence shown here is derived from an EMBL/GenBank/DDBJ whole genome shotgun (WGS) entry which is preliminary data.</text>
</comment>
<keyword evidence="3" id="KW-1185">Reference proteome</keyword>
<evidence type="ECO:0000313" key="3">
    <source>
        <dbReference type="Proteomes" id="UP000735302"/>
    </source>
</evidence>
<sequence length="220" mass="24292">MAVSPLIEDADIWTAQLLSPDDNIVAQVAPYQLRDTIISSLAHNLQPDDDIPDTVFLSGDNSSGMYSFRHHIWTQARHAASQRPTEPAAPSTRGVTGECPDPQASRQPPTAGRAEDDDRAIPDLTVKLRTERIFIFVTVLFIKLANLYRTGQEKRDKYGHLGTVPSLVVGALGSGFPENEAIRASLNIPHRKWNVARLRIRASAIEDSCCLASSFFKFNL</sequence>
<keyword evidence="2" id="KW-0808">Transferase</keyword>
<protein>
    <submittedName>
        <fullName evidence="2">Reverse transcriptase</fullName>
    </submittedName>
</protein>
<dbReference type="EMBL" id="BLXT01003223">
    <property type="protein sequence ID" value="GFO01210.1"/>
    <property type="molecule type" value="Genomic_DNA"/>
</dbReference>
<proteinExistence type="predicted"/>
<name>A0AAV3ZZB8_9GAST</name>
<keyword evidence="2" id="KW-0548">Nucleotidyltransferase</keyword>
<dbReference type="Proteomes" id="UP000735302">
    <property type="component" value="Unassembled WGS sequence"/>
</dbReference>
<evidence type="ECO:0000313" key="2">
    <source>
        <dbReference type="EMBL" id="GFO01210.1"/>
    </source>
</evidence>
<keyword evidence="2" id="KW-0695">RNA-directed DNA polymerase</keyword>
<gene>
    <name evidence="2" type="ORF">PoB_002771500</name>
</gene>
<dbReference type="AlphaFoldDB" id="A0AAV3ZZB8"/>
<organism evidence="2 3">
    <name type="scientific">Plakobranchus ocellatus</name>
    <dbReference type="NCBI Taxonomy" id="259542"/>
    <lineage>
        <taxon>Eukaryota</taxon>
        <taxon>Metazoa</taxon>
        <taxon>Spiralia</taxon>
        <taxon>Lophotrochozoa</taxon>
        <taxon>Mollusca</taxon>
        <taxon>Gastropoda</taxon>
        <taxon>Heterobranchia</taxon>
        <taxon>Euthyneura</taxon>
        <taxon>Panpulmonata</taxon>
        <taxon>Sacoglossa</taxon>
        <taxon>Placobranchoidea</taxon>
        <taxon>Plakobranchidae</taxon>
        <taxon>Plakobranchus</taxon>
    </lineage>
</organism>
<evidence type="ECO:0000256" key="1">
    <source>
        <dbReference type="SAM" id="MobiDB-lite"/>
    </source>
</evidence>